<feature type="compositionally biased region" description="Basic and acidic residues" evidence="2">
    <location>
        <begin position="605"/>
        <end position="622"/>
    </location>
</feature>
<accession>A0A7S3CF80</accession>
<evidence type="ECO:0000256" key="1">
    <source>
        <dbReference type="SAM" id="Coils"/>
    </source>
</evidence>
<gene>
    <name evidence="3" type="ORF">CROS1456_LOCUS7772</name>
</gene>
<feature type="coiled-coil region" evidence="1">
    <location>
        <begin position="442"/>
        <end position="492"/>
    </location>
</feature>
<proteinExistence type="predicted"/>
<feature type="region of interest" description="Disordered" evidence="2">
    <location>
        <begin position="588"/>
        <end position="622"/>
    </location>
</feature>
<dbReference type="AlphaFoldDB" id="A0A7S3CF80"/>
<sequence>MLSGRERAVVVGSGSRTHTHRAPRSATVARRRGVGCRATPSDRLDQLRAELEQARRAMASLEEGLRLVTEEGLAQQPTLASEARGTFSLRSKEFEPKEWPRQRREVAGLVPAGASGSGLESERLALQTARAEALEDRVRSIQASAAVRERELLAIVRENERTIASMDAVIGDQEKFVAEIRRLEVAQALDDTVVYDSRVVDLEAELMESRAVVAEVSAEKERLERRLEAAAAGGEGSGGRARDPLLPAPATTADEAVVTDLRAKLEERDRAIARLEKEAEGAAVAQAASASEVREDDLGVVIREDEINAYVAQIRALEVEMASMTRSEDVDSLAMEATEYKLRIAELEEELRAKGGASPVAEPEQAQAPVEVAAAKPAAGAFVRQPRGSYVLKRRVFVPKRLGSGAAPPKAAVKPRAGGFLLKKRSFEPKPWPREDAAAMLEESLNEKLNSHVARIRMLEIEMSQMATVQESDQLARDLNEARLTIHQLQMELELVRLSALNPSKHAMSVATGPPPPALEEAPVADVRIGNGDGSAPAAGFSRQPKGTFVLREKRFAPKTLGPRKVGFSRQEAGTFVLRSKKFVPKSLSRGSGFHRKSPGSFQLRRKEFEKKPWGIQRERRSDGDAVFYSENNLK</sequence>
<dbReference type="EMBL" id="HBHZ01010113">
    <property type="protein sequence ID" value="CAE0194681.1"/>
    <property type="molecule type" value="Transcribed_RNA"/>
</dbReference>
<feature type="region of interest" description="Disordered" evidence="2">
    <location>
        <begin position="1"/>
        <end position="31"/>
    </location>
</feature>
<keyword evidence="1" id="KW-0175">Coiled coil</keyword>
<organism evidence="3">
    <name type="scientific">Chloropicon roscoffensis</name>
    <dbReference type="NCBI Taxonomy" id="1461544"/>
    <lineage>
        <taxon>Eukaryota</taxon>
        <taxon>Viridiplantae</taxon>
        <taxon>Chlorophyta</taxon>
        <taxon>Chloropicophyceae</taxon>
        <taxon>Chloropicales</taxon>
        <taxon>Chloropicaceae</taxon>
        <taxon>Chloropicon</taxon>
    </lineage>
</organism>
<evidence type="ECO:0000256" key="2">
    <source>
        <dbReference type="SAM" id="MobiDB-lite"/>
    </source>
</evidence>
<feature type="compositionally biased region" description="Basic residues" evidence="2">
    <location>
        <begin position="17"/>
        <end position="31"/>
    </location>
</feature>
<reference evidence="3" key="1">
    <citation type="submission" date="2021-01" db="EMBL/GenBank/DDBJ databases">
        <authorList>
            <person name="Corre E."/>
            <person name="Pelletier E."/>
            <person name="Niang G."/>
            <person name="Scheremetjew M."/>
            <person name="Finn R."/>
            <person name="Kale V."/>
            <person name="Holt S."/>
            <person name="Cochrane G."/>
            <person name="Meng A."/>
            <person name="Brown T."/>
            <person name="Cohen L."/>
        </authorList>
    </citation>
    <scope>NUCLEOTIDE SEQUENCE</scope>
    <source>
        <strain evidence="3">RCC1871</strain>
    </source>
</reference>
<evidence type="ECO:0000313" key="3">
    <source>
        <dbReference type="EMBL" id="CAE0194681.1"/>
    </source>
</evidence>
<protein>
    <submittedName>
        <fullName evidence="3">Uncharacterized protein</fullName>
    </submittedName>
</protein>
<feature type="coiled-coil region" evidence="1">
    <location>
        <begin position="44"/>
        <end position="71"/>
    </location>
</feature>
<feature type="region of interest" description="Disordered" evidence="2">
    <location>
        <begin position="229"/>
        <end position="252"/>
    </location>
</feature>
<name>A0A7S3CF80_9CHLO</name>